<evidence type="ECO:0000313" key="2">
    <source>
        <dbReference type="Proteomes" id="UP000000305"/>
    </source>
</evidence>
<accession>E9HFA8</accession>
<name>E9HFA8_DAPPU</name>
<proteinExistence type="predicted"/>
<dbReference type="KEGG" id="dpx:DAPPUDRAFT_258395"/>
<evidence type="ECO:0000313" key="1">
    <source>
        <dbReference type="EMBL" id="EFX69591.1"/>
    </source>
</evidence>
<gene>
    <name evidence="1" type="ORF">DAPPUDRAFT_258395</name>
</gene>
<protein>
    <submittedName>
        <fullName evidence="1">Uncharacterized protein</fullName>
    </submittedName>
</protein>
<dbReference type="HOGENOM" id="CLU_1082822_0_0_1"/>
<dbReference type="InParanoid" id="E9HFA8"/>
<keyword evidence="2" id="KW-1185">Reference proteome</keyword>
<organism evidence="1 2">
    <name type="scientific">Daphnia pulex</name>
    <name type="common">Water flea</name>
    <dbReference type="NCBI Taxonomy" id="6669"/>
    <lineage>
        <taxon>Eukaryota</taxon>
        <taxon>Metazoa</taxon>
        <taxon>Ecdysozoa</taxon>
        <taxon>Arthropoda</taxon>
        <taxon>Crustacea</taxon>
        <taxon>Branchiopoda</taxon>
        <taxon>Diplostraca</taxon>
        <taxon>Cladocera</taxon>
        <taxon>Anomopoda</taxon>
        <taxon>Daphniidae</taxon>
        <taxon>Daphnia</taxon>
    </lineage>
</organism>
<reference evidence="1 2" key="1">
    <citation type="journal article" date="2011" name="Science">
        <title>The ecoresponsive genome of Daphnia pulex.</title>
        <authorList>
            <person name="Colbourne J.K."/>
            <person name="Pfrender M.E."/>
            <person name="Gilbert D."/>
            <person name="Thomas W.K."/>
            <person name="Tucker A."/>
            <person name="Oakley T.H."/>
            <person name="Tokishita S."/>
            <person name="Aerts A."/>
            <person name="Arnold G.J."/>
            <person name="Basu M.K."/>
            <person name="Bauer D.J."/>
            <person name="Caceres C.E."/>
            <person name="Carmel L."/>
            <person name="Casola C."/>
            <person name="Choi J.H."/>
            <person name="Detter J.C."/>
            <person name="Dong Q."/>
            <person name="Dusheyko S."/>
            <person name="Eads B.D."/>
            <person name="Frohlich T."/>
            <person name="Geiler-Samerotte K.A."/>
            <person name="Gerlach D."/>
            <person name="Hatcher P."/>
            <person name="Jogdeo S."/>
            <person name="Krijgsveld J."/>
            <person name="Kriventseva E.V."/>
            <person name="Kultz D."/>
            <person name="Laforsch C."/>
            <person name="Lindquist E."/>
            <person name="Lopez J."/>
            <person name="Manak J.R."/>
            <person name="Muller J."/>
            <person name="Pangilinan J."/>
            <person name="Patwardhan R.P."/>
            <person name="Pitluck S."/>
            <person name="Pritham E.J."/>
            <person name="Rechtsteiner A."/>
            <person name="Rho M."/>
            <person name="Rogozin I.B."/>
            <person name="Sakarya O."/>
            <person name="Salamov A."/>
            <person name="Schaack S."/>
            <person name="Shapiro H."/>
            <person name="Shiga Y."/>
            <person name="Skalitzky C."/>
            <person name="Smith Z."/>
            <person name="Souvorov A."/>
            <person name="Sung W."/>
            <person name="Tang Z."/>
            <person name="Tsuchiya D."/>
            <person name="Tu H."/>
            <person name="Vos H."/>
            <person name="Wang M."/>
            <person name="Wolf Y.I."/>
            <person name="Yamagata H."/>
            <person name="Yamada T."/>
            <person name="Ye Y."/>
            <person name="Shaw J.R."/>
            <person name="Andrews J."/>
            <person name="Crease T.J."/>
            <person name="Tang H."/>
            <person name="Lucas S.M."/>
            <person name="Robertson H.M."/>
            <person name="Bork P."/>
            <person name="Koonin E.V."/>
            <person name="Zdobnov E.M."/>
            <person name="Grigoriev I.V."/>
            <person name="Lynch M."/>
            <person name="Boore J.L."/>
        </authorList>
    </citation>
    <scope>NUCLEOTIDE SEQUENCE [LARGE SCALE GENOMIC DNA]</scope>
</reference>
<dbReference type="AlphaFoldDB" id="E9HFA8"/>
<dbReference type="EMBL" id="GL732634">
    <property type="protein sequence ID" value="EFX69591.1"/>
    <property type="molecule type" value="Genomic_DNA"/>
</dbReference>
<sequence>METKSSPFDLDATTQCPLPSSIGKFQIPAESPCDLLAEELAGELVTEELVGDKMADLTGNFVVGEFAEELKHELAGDLVGDKLHDLAGNFVVGELEAELAGGGDKLTDLAEELEHELASDLVGDKLADVANNLVVGELEAELADDFGGGNVGDLAGDEFADDNLPGDLVTEDNMANDLVAEVRLAVEFACDLMDEEKQSGDKVAFEFPGSKVTSFGSDVIDLAGDLGVHLTARSYAHDKLKSDPSSNLMTGVSFAPL</sequence>
<dbReference type="Proteomes" id="UP000000305">
    <property type="component" value="Unassembled WGS sequence"/>
</dbReference>